<proteinExistence type="predicted"/>
<dbReference type="RefSeq" id="WP_198883815.1">
    <property type="nucleotide sequence ID" value="NZ_JAEKJA010000021.1"/>
</dbReference>
<evidence type="ECO:0000313" key="3">
    <source>
        <dbReference type="Proteomes" id="UP000609531"/>
    </source>
</evidence>
<evidence type="ECO:0000256" key="1">
    <source>
        <dbReference type="SAM" id="Phobius"/>
    </source>
</evidence>
<keyword evidence="1" id="KW-1133">Transmembrane helix</keyword>
<gene>
    <name evidence="2" type="ORF">JCR33_19575</name>
</gene>
<comment type="caution">
    <text evidence="2">The sequence shown here is derived from an EMBL/GenBank/DDBJ whole genome shotgun (WGS) entry which is preliminary data.</text>
</comment>
<dbReference type="AlphaFoldDB" id="A0A934MET9"/>
<dbReference type="EMBL" id="JAEKJA010000021">
    <property type="protein sequence ID" value="MBJ3777912.1"/>
    <property type="molecule type" value="Genomic_DNA"/>
</dbReference>
<accession>A0A934MET9</accession>
<dbReference type="Proteomes" id="UP000609531">
    <property type="component" value="Unassembled WGS sequence"/>
</dbReference>
<feature type="transmembrane region" description="Helical" evidence="1">
    <location>
        <begin position="29"/>
        <end position="48"/>
    </location>
</feature>
<protein>
    <submittedName>
        <fullName evidence="2">DUF2214 domain-containing protein</fullName>
    </submittedName>
</protein>
<keyword evidence="1" id="KW-0812">Transmembrane</keyword>
<feature type="transmembrane region" description="Helical" evidence="1">
    <location>
        <begin position="60"/>
        <end position="85"/>
    </location>
</feature>
<keyword evidence="3" id="KW-1185">Reference proteome</keyword>
<sequence length="154" mass="15710">MEGLLAALEGSGLATWARGARWGYAALSGAHVLGIALLVGAMVPLNLVRLGLGRVPQEPIARVLVPAAGVGLALAAATGAVLFAVRASEYAALAVVQAKLILVALGTASALVLHAAYGWFMERAGARRRAIHAGVSLVLWLMVLALGRLIAFVG</sequence>
<organism evidence="2 3">
    <name type="scientific">Acuticoccus mangrovi</name>
    <dbReference type="NCBI Taxonomy" id="2796142"/>
    <lineage>
        <taxon>Bacteria</taxon>
        <taxon>Pseudomonadati</taxon>
        <taxon>Pseudomonadota</taxon>
        <taxon>Alphaproteobacteria</taxon>
        <taxon>Hyphomicrobiales</taxon>
        <taxon>Amorphaceae</taxon>
        <taxon>Acuticoccus</taxon>
    </lineage>
</organism>
<evidence type="ECO:0000313" key="2">
    <source>
        <dbReference type="EMBL" id="MBJ3777912.1"/>
    </source>
</evidence>
<feature type="transmembrane region" description="Helical" evidence="1">
    <location>
        <begin position="91"/>
        <end position="119"/>
    </location>
</feature>
<name>A0A934MET9_9HYPH</name>
<keyword evidence="1" id="KW-0472">Membrane</keyword>
<feature type="transmembrane region" description="Helical" evidence="1">
    <location>
        <begin position="131"/>
        <end position="153"/>
    </location>
</feature>
<reference evidence="2" key="1">
    <citation type="submission" date="2020-12" db="EMBL/GenBank/DDBJ databases">
        <title>Bacterial taxonomy.</title>
        <authorList>
            <person name="Pan X."/>
        </authorList>
    </citation>
    <scope>NUCLEOTIDE SEQUENCE</scope>
    <source>
        <strain evidence="2">B2012</strain>
    </source>
</reference>